<protein>
    <recommendedName>
        <fullName evidence="11">Beta-mannosidase B</fullName>
        <ecNumber evidence="5">3.2.1.25</ecNumber>
    </recommendedName>
    <alternativeName>
        <fullName evidence="12">Mannanase B</fullName>
    </alternativeName>
</protein>
<dbReference type="GO" id="GO:0005975">
    <property type="term" value="P:carbohydrate metabolic process"/>
    <property type="evidence" value="ECO:0007669"/>
    <property type="project" value="InterPro"/>
</dbReference>
<dbReference type="Gene3D" id="2.60.40.10">
    <property type="entry name" value="Immunoglobulins"/>
    <property type="match status" value="2"/>
</dbReference>
<comment type="similarity">
    <text evidence="10">Belongs to the glycosyl hydrolase 2 family. Beta-mannosidase B subfamily.</text>
</comment>
<evidence type="ECO:0000259" key="15">
    <source>
        <dbReference type="Pfam" id="PF17786"/>
    </source>
</evidence>
<comment type="pathway">
    <text evidence="3">Glycan metabolism; N-glycan degradation.</text>
</comment>
<dbReference type="InterPro" id="IPR041625">
    <property type="entry name" value="Beta-mannosidase_Ig"/>
</dbReference>
<dbReference type="InterPro" id="IPR017853">
    <property type="entry name" value="GH"/>
</dbReference>
<dbReference type="EC" id="3.2.1.25" evidence="5"/>
<dbReference type="SUPFAM" id="SSF49785">
    <property type="entry name" value="Galactose-binding domain-like"/>
    <property type="match status" value="1"/>
</dbReference>
<keyword evidence="8" id="KW-0325">Glycoprotein</keyword>
<evidence type="ECO:0000256" key="8">
    <source>
        <dbReference type="ARBA" id="ARBA00023180"/>
    </source>
</evidence>
<dbReference type="Pfam" id="PF22666">
    <property type="entry name" value="Glyco_hydro_2_N2"/>
    <property type="match status" value="1"/>
</dbReference>
<dbReference type="PANTHER" id="PTHR43730:SF1">
    <property type="entry name" value="BETA-MANNOSIDASE"/>
    <property type="match status" value="1"/>
</dbReference>
<dbReference type="GO" id="GO:0005576">
    <property type="term" value="C:extracellular region"/>
    <property type="evidence" value="ECO:0007669"/>
    <property type="project" value="UniProtKB-SubCell"/>
</dbReference>
<keyword evidence="7 17" id="KW-0378">Hydrolase</keyword>
<dbReference type="GO" id="GO:0004567">
    <property type="term" value="F:beta-mannosidase activity"/>
    <property type="evidence" value="ECO:0007669"/>
    <property type="project" value="UniProtKB-EC"/>
</dbReference>
<keyword evidence="9" id="KW-0326">Glycosidase</keyword>
<sequence length="766" mass="88099">TLAILHDDFTYNRAFSLEQQELEHEHVQLVFHGLDTIAEVFLNDHLVLSADNMHRRWVVDVKEYLHPGDNTIRVMFASAAAFAEKQHAEHPVYVTSDTVNGFEQVRKAHSMYGWDWGPKLPDMGIFRPVELWIWDTARIDSCYIRQQHEDGRVTVRIEPELWGNTTGLQVKATLTAPDQTVLEGTVGADGAVEIIVENPQLWWPNGFGSQPLYTVSVTLTKDGDDLDNWNRRIGLRTLTVCTDPDEWGKKFAFTVNGVSIFSMGANYIPEDSILSRVTPERSRQLLTQCVKANYNTIRVWGGGYFQDDAFYDLCDEMGLIVWQDLLFACAVYRLDDHFVENIVAETQDNIRRLRHHASIALWCGNNELEWGWSGWDMGFGNDPHDRANYIKQFEWILPETAKKCDPDRFYWLASPSSGGSFDDPNDQNRGDVHYWEVWHRLKPFTEYRKYCFRYCSEFGFQSFPSVKTIDTFTLPEDRNIFSDVMECHQKNGTANGRILMYLADNFLYPANLDTLVYASQVLQAEAIKYGVEHWRANRGRCMGSLYWQVNDCWPVASWSSIDYFGRWKPLHYYAKKFYAPLVCSAVENGTTVSLKLCSEQLHDEKYTVCWQIRTASGEVLASGQDDLTAKALGVTTAAEIDCAPFLTNKAERQSRYLAYQVVKDGKTVYDSTLLFVRPKHFRFEAPQIKTAVREESDRFILTVESDKFAKYVWLESPEFDFVASDNCFDLNPGEKHELVILKEDISAPVTAEQFDSIKVLSAYDIR</sequence>
<dbReference type="InterPro" id="IPR036156">
    <property type="entry name" value="Beta-gal/glucu_dom_sf"/>
</dbReference>
<dbReference type="EMBL" id="DVLW01000224">
    <property type="protein sequence ID" value="HIT95141.1"/>
    <property type="molecule type" value="Genomic_DNA"/>
</dbReference>
<proteinExistence type="inferred from homology"/>
<evidence type="ECO:0000256" key="3">
    <source>
        <dbReference type="ARBA" id="ARBA00004740"/>
    </source>
</evidence>
<evidence type="ECO:0000256" key="7">
    <source>
        <dbReference type="ARBA" id="ARBA00022801"/>
    </source>
</evidence>
<dbReference type="FunFam" id="3.20.20.80:FF:000050">
    <property type="entry name" value="Beta-mannosidase B"/>
    <property type="match status" value="1"/>
</dbReference>
<dbReference type="AlphaFoldDB" id="A0A9D1KT18"/>
<reference evidence="17" key="1">
    <citation type="submission" date="2020-10" db="EMBL/GenBank/DDBJ databases">
        <authorList>
            <person name="Gilroy R."/>
        </authorList>
    </citation>
    <scope>NUCLEOTIDE SEQUENCE</scope>
    <source>
        <strain evidence="17">ChiBcec7-5410</strain>
    </source>
</reference>
<reference evidence="17" key="2">
    <citation type="journal article" date="2021" name="PeerJ">
        <title>Extensive microbial diversity within the chicken gut microbiome revealed by metagenomics and culture.</title>
        <authorList>
            <person name="Gilroy R."/>
            <person name="Ravi A."/>
            <person name="Getino M."/>
            <person name="Pursley I."/>
            <person name="Horton D.L."/>
            <person name="Alikhan N.F."/>
            <person name="Baker D."/>
            <person name="Gharbi K."/>
            <person name="Hall N."/>
            <person name="Watson M."/>
            <person name="Adriaenssens E.M."/>
            <person name="Foster-Nyarko E."/>
            <person name="Jarju S."/>
            <person name="Secka A."/>
            <person name="Antonio M."/>
            <person name="Oren A."/>
            <person name="Chaudhuri R.R."/>
            <person name="La Ragione R."/>
            <person name="Hildebrand F."/>
            <person name="Pallen M.J."/>
        </authorList>
    </citation>
    <scope>NUCLEOTIDE SEQUENCE</scope>
    <source>
        <strain evidence="17">ChiBcec7-5410</strain>
    </source>
</reference>
<name>A0A9D1KT18_9FIRM</name>
<evidence type="ECO:0000259" key="16">
    <source>
        <dbReference type="Pfam" id="PF22666"/>
    </source>
</evidence>
<evidence type="ECO:0000256" key="1">
    <source>
        <dbReference type="ARBA" id="ARBA00000829"/>
    </source>
</evidence>
<dbReference type="GO" id="GO:0006516">
    <property type="term" value="P:glycoprotein catabolic process"/>
    <property type="evidence" value="ECO:0007669"/>
    <property type="project" value="TreeGrafter"/>
</dbReference>
<keyword evidence="6" id="KW-0964">Secreted</keyword>
<evidence type="ECO:0000256" key="11">
    <source>
        <dbReference type="ARBA" id="ARBA00041069"/>
    </source>
</evidence>
<dbReference type="PANTHER" id="PTHR43730">
    <property type="entry name" value="BETA-MANNOSIDASE"/>
    <property type="match status" value="1"/>
</dbReference>
<accession>A0A9D1KT18</accession>
<evidence type="ECO:0000256" key="4">
    <source>
        <dbReference type="ARBA" id="ARBA00011738"/>
    </source>
</evidence>
<comment type="caution">
    <text evidence="17">The sequence shown here is derived from an EMBL/GenBank/DDBJ whole genome shotgun (WGS) entry which is preliminary data.</text>
</comment>
<evidence type="ECO:0000259" key="14">
    <source>
        <dbReference type="Pfam" id="PF17753"/>
    </source>
</evidence>
<dbReference type="Gene3D" id="3.20.20.80">
    <property type="entry name" value="Glycosidases"/>
    <property type="match status" value="1"/>
</dbReference>
<feature type="non-terminal residue" evidence="17">
    <location>
        <position position="1"/>
    </location>
</feature>
<dbReference type="Pfam" id="PF17786">
    <property type="entry name" value="Mannosidase_ig"/>
    <property type="match status" value="1"/>
</dbReference>
<gene>
    <name evidence="17" type="ORF">IAC43_08135</name>
</gene>
<comment type="catalytic activity">
    <reaction evidence="1">
        <text>Hydrolysis of terminal, non-reducing beta-D-mannose residues in beta-D-mannosides.</text>
        <dbReference type="EC" id="3.2.1.25"/>
    </reaction>
</comment>
<evidence type="ECO:0000256" key="5">
    <source>
        <dbReference type="ARBA" id="ARBA00012754"/>
    </source>
</evidence>
<evidence type="ECO:0000256" key="10">
    <source>
        <dbReference type="ARBA" id="ARBA00038429"/>
    </source>
</evidence>
<feature type="domain" description="Beta-mannosidase Ig-fold" evidence="14">
    <location>
        <begin position="684"/>
        <end position="764"/>
    </location>
</feature>
<dbReference type="Proteomes" id="UP000824160">
    <property type="component" value="Unassembled WGS sequence"/>
</dbReference>
<dbReference type="InterPro" id="IPR041447">
    <property type="entry name" value="Mannosidase_ig"/>
</dbReference>
<dbReference type="InterPro" id="IPR006102">
    <property type="entry name" value="Ig-like_GH2"/>
</dbReference>
<feature type="domain" description="Glycoside hydrolase family 2 immunoglobulin-like beta-sandwich" evidence="13">
    <location>
        <begin position="139"/>
        <end position="236"/>
    </location>
</feature>
<comment type="subunit">
    <text evidence="4">Homodimer.</text>
</comment>
<dbReference type="Pfam" id="PF00703">
    <property type="entry name" value="Glyco_hydro_2"/>
    <property type="match status" value="1"/>
</dbReference>
<dbReference type="InterPro" id="IPR013783">
    <property type="entry name" value="Ig-like_fold"/>
</dbReference>
<dbReference type="Pfam" id="PF17753">
    <property type="entry name" value="Ig_mannosidase"/>
    <property type="match status" value="1"/>
</dbReference>
<evidence type="ECO:0000259" key="13">
    <source>
        <dbReference type="Pfam" id="PF00703"/>
    </source>
</evidence>
<evidence type="ECO:0000313" key="17">
    <source>
        <dbReference type="EMBL" id="HIT95141.1"/>
    </source>
</evidence>
<evidence type="ECO:0000256" key="12">
    <source>
        <dbReference type="ARBA" id="ARBA00041614"/>
    </source>
</evidence>
<evidence type="ECO:0000256" key="6">
    <source>
        <dbReference type="ARBA" id="ARBA00022525"/>
    </source>
</evidence>
<evidence type="ECO:0000313" key="18">
    <source>
        <dbReference type="Proteomes" id="UP000824160"/>
    </source>
</evidence>
<comment type="subcellular location">
    <subcellularLocation>
        <location evidence="2">Secreted</location>
    </subcellularLocation>
</comment>
<dbReference type="SUPFAM" id="SSF51445">
    <property type="entry name" value="(Trans)glycosidases"/>
    <property type="match status" value="1"/>
</dbReference>
<evidence type="ECO:0000256" key="2">
    <source>
        <dbReference type="ARBA" id="ARBA00004613"/>
    </source>
</evidence>
<evidence type="ECO:0000256" key="9">
    <source>
        <dbReference type="ARBA" id="ARBA00023295"/>
    </source>
</evidence>
<organism evidence="17 18">
    <name type="scientific">Candidatus Faecivivens stercoripullorum</name>
    <dbReference type="NCBI Taxonomy" id="2840805"/>
    <lineage>
        <taxon>Bacteria</taxon>
        <taxon>Bacillati</taxon>
        <taxon>Bacillota</taxon>
        <taxon>Clostridia</taxon>
        <taxon>Eubacteriales</taxon>
        <taxon>Oscillospiraceae</taxon>
        <taxon>Oscillospiraceae incertae sedis</taxon>
        <taxon>Candidatus Faecivivens</taxon>
    </lineage>
</organism>
<dbReference type="InterPro" id="IPR050887">
    <property type="entry name" value="Beta-mannosidase_GH2"/>
</dbReference>
<dbReference type="InterPro" id="IPR008979">
    <property type="entry name" value="Galactose-bd-like_sf"/>
</dbReference>
<feature type="domain" description="Beta-mannosidase-like galactose-binding" evidence="16">
    <location>
        <begin position="6"/>
        <end position="127"/>
    </location>
</feature>
<dbReference type="Gene3D" id="2.60.120.260">
    <property type="entry name" value="Galactose-binding domain-like"/>
    <property type="match status" value="1"/>
</dbReference>
<dbReference type="SUPFAM" id="SSF49303">
    <property type="entry name" value="beta-Galactosidase/glucuronidase domain"/>
    <property type="match status" value="2"/>
</dbReference>
<feature type="domain" description="Mannosidase Ig/CBM-like" evidence="15">
    <location>
        <begin position="591"/>
        <end position="680"/>
    </location>
</feature>
<dbReference type="InterPro" id="IPR054593">
    <property type="entry name" value="Beta-mannosidase-like_N2"/>
</dbReference>